<evidence type="ECO:0000256" key="3">
    <source>
        <dbReference type="ARBA" id="ARBA00022448"/>
    </source>
</evidence>
<accession>A0ABU0F783</accession>
<dbReference type="InterPro" id="IPR043429">
    <property type="entry name" value="ArtM/GltK/GlnP/TcyL/YhdX-like"/>
</dbReference>
<dbReference type="RefSeq" id="WP_307421651.1">
    <property type="nucleotide sequence ID" value="NZ_JAUSVK010000001.1"/>
</dbReference>
<evidence type="ECO:0000256" key="1">
    <source>
        <dbReference type="ARBA" id="ARBA00004429"/>
    </source>
</evidence>
<comment type="subcellular location">
    <subcellularLocation>
        <location evidence="1">Cell inner membrane</location>
        <topology evidence="1">Multi-pass membrane protein</topology>
    </subcellularLocation>
    <subcellularLocation>
        <location evidence="9">Cell membrane</location>
        <topology evidence="9">Multi-pass membrane protein</topology>
    </subcellularLocation>
</comment>
<keyword evidence="7 9" id="KW-1133">Transmembrane helix</keyword>
<dbReference type="SUPFAM" id="SSF161098">
    <property type="entry name" value="MetI-like"/>
    <property type="match status" value="1"/>
</dbReference>
<dbReference type="Pfam" id="PF00528">
    <property type="entry name" value="BPD_transp_1"/>
    <property type="match status" value="1"/>
</dbReference>
<keyword evidence="3 9" id="KW-0813">Transport</keyword>
<dbReference type="CDD" id="cd06261">
    <property type="entry name" value="TM_PBP2"/>
    <property type="match status" value="1"/>
</dbReference>
<reference evidence="11 12" key="1">
    <citation type="submission" date="2023-07" db="EMBL/GenBank/DDBJ databases">
        <title>Genomic Encyclopedia of Type Strains, Phase IV (KMG-IV): sequencing the most valuable type-strain genomes for metagenomic binning, comparative biology and taxonomic classification.</title>
        <authorList>
            <person name="Goeker M."/>
        </authorList>
    </citation>
    <scope>NUCLEOTIDE SEQUENCE [LARGE SCALE GENOMIC DNA]</scope>
    <source>
        <strain evidence="11 12">DSM 5896</strain>
    </source>
</reference>
<dbReference type="EMBL" id="JAUSVK010000001">
    <property type="protein sequence ID" value="MDQ0390473.1"/>
    <property type="molecule type" value="Genomic_DNA"/>
</dbReference>
<evidence type="ECO:0000259" key="10">
    <source>
        <dbReference type="PROSITE" id="PS50928"/>
    </source>
</evidence>
<evidence type="ECO:0000313" key="12">
    <source>
        <dbReference type="Proteomes" id="UP001237448"/>
    </source>
</evidence>
<dbReference type="Proteomes" id="UP001237448">
    <property type="component" value="Unassembled WGS sequence"/>
</dbReference>
<feature type="transmembrane region" description="Helical" evidence="9">
    <location>
        <begin position="140"/>
        <end position="162"/>
    </location>
</feature>
<evidence type="ECO:0000256" key="5">
    <source>
        <dbReference type="ARBA" id="ARBA00022692"/>
    </source>
</evidence>
<feature type="transmembrane region" description="Helical" evidence="9">
    <location>
        <begin position="12"/>
        <end position="39"/>
    </location>
</feature>
<keyword evidence="12" id="KW-1185">Reference proteome</keyword>
<dbReference type="InterPro" id="IPR035906">
    <property type="entry name" value="MetI-like_sf"/>
</dbReference>
<dbReference type="PROSITE" id="PS50928">
    <property type="entry name" value="ABC_TM1"/>
    <property type="match status" value="1"/>
</dbReference>
<keyword evidence="4" id="KW-1003">Cell membrane</keyword>
<name>A0ABU0F783_9HYPH</name>
<organism evidence="11 12">
    <name type="scientific">Labrys monachus</name>
    <dbReference type="NCBI Taxonomy" id="217067"/>
    <lineage>
        <taxon>Bacteria</taxon>
        <taxon>Pseudomonadati</taxon>
        <taxon>Pseudomonadota</taxon>
        <taxon>Alphaproteobacteria</taxon>
        <taxon>Hyphomicrobiales</taxon>
        <taxon>Xanthobacteraceae</taxon>
        <taxon>Labrys</taxon>
    </lineage>
</organism>
<dbReference type="InterPro" id="IPR010065">
    <property type="entry name" value="AA_ABC_transptr_permease_3TM"/>
</dbReference>
<keyword evidence="5 9" id="KW-0812">Transmembrane</keyword>
<dbReference type="Gene3D" id="1.10.3720.10">
    <property type="entry name" value="MetI-like"/>
    <property type="match status" value="1"/>
</dbReference>
<evidence type="ECO:0000313" key="11">
    <source>
        <dbReference type="EMBL" id="MDQ0390473.1"/>
    </source>
</evidence>
<feature type="transmembrane region" description="Helical" evidence="9">
    <location>
        <begin position="182"/>
        <end position="206"/>
    </location>
</feature>
<comment type="similarity">
    <text evidence="2">Belongs to the binding-protein-dependent transport system permease family. HisMQ subfamily.</text>
</comment>
<dbReference type="NCBIfam" id="TIGR01726">
    <property type="entry name" value="HEQRo_perm_3TM"/>
    <property type="match status" value="1"/>
</dbReference>
<protein>
    <submittedName>
        <fullName evidence="11">His/Glu/Gln/Arg/opine family amino acid ABC transporter permease subunit</fullName>
    </submittedName>
</protein>
<feature type="transmembrane region" description="Helical" evidence="9">
    <location>
        <begin position="83"/>
        <end position="103"/>
    </location>
</feature>
<evidence type="ECO:0000256" key="6">
    <source>
        <dbReference type="ARBA" id="ARBA00022970"/>
    </source>
</evidence>
<evidence type="ECO:0000256" key="7">
    <source>
        <dbReference type="ARBA" id="ARBA00022989"/>
    </source>
</evidence>
<evidence type="ECO:0000256" key="9">
    <source>
        <dbReference type="RuleBase" id="RU363032"/>
    </source>
</evidence>
<feature type="transmembrane region" description="Helical" evidence="9">
    <location>
        <begin position="51"/>
        <end position="77"/>
    </location>
</feature>
<gene>
    <name evidence="11" type="ORF">J3R73_000265</name>
</gene>
<dbReference type="PANTHER" id="PTHR30614">
    <property type="entry name" value="MEMBRANE COMPONENT OF AMINO ACID ABC TRANSPORTER"/>
    <property type="match status" value="1"/>
</dbReference>
<dbReference type="InterPro" id="IPR000515">
    <property type="entry name" value="MetI-like"/>
</dbReference>
<evidence type="ECO:0000256" key="8">
    <source>
        <dbReference type="ARBA" id="ARBA00023136"/>
    </source>
</evidence>
<dbReference type="PANTHER" id="PTHR30614:SF0">
    <property type="entry name" value="L-CYSTINE TRANSPORT SYSTEM PERMEASE PROTEIN TCYL"/>
    <property type="match status" value="1"/>
</dbReference>
<proteinExistence type="inferred from homology"/>
<sequence length="220" mass="23350">MDVLIAQLPRFAAAAWLTLWMFALVTVLSTVIGAGLAVLSEAAGKWVAAPLALFGWIFRGLPELVVLLACYLALPAVGLDLGAVGSAILGFTLIGIAYQVEIFRAGLASIDRRLFEATRALGMGWSLTMRRIVLPQVVRIVLPAWATFAAGNVKAFAVASAIAVTEIMAVTRQTIAISDQPFLVILFAAGIYAAMASVLMIFEAFVSRRFAGRYGSGTRG</sequence>
<comment type="caution">
    <text evidence="11">The sequence shown here is derived from an EMBL/GenBank/DDBJ whole genome shotgun (WGS) entry which is preliminary data.</text>
</comment>
<keyword evidence="6" id="KW-0029">Amino-acid transport</keyword>
<feature type="domain" description="ABC transmembrane type-1" evidence="10">
    <location>
        <begin position="15"/>
        <end position="203"/>
    </location>
</feature>
<evidence type="ECO:0000256" key="4">
    <source>
        <dbReference type="ARBA" id="ARBA00022475"/>
    </source>
</evidence>
<evidence type="ECO:0000256" key="2">
    <source>
        <dbReference type="ARBA" id="ARBA00010072"/>
    </source>
</evidence>
<keyword evidence="8 9" id="KW-0472">Membrane</keyword>